<sequence length="574" mass="63998">MAKQAPHLGVDEAFRSIQKSKSDCAQRLRDQRDEAFIVGHAVRHHQTNAMKAALDHLPIEILTAILKQFCVHCQASSESPDAYSCGNQQQPSEPSWYSLDRHALFSLCLTSRNLLEPAQAILYHEFMPGYGDSWRTTRYTWAGRLTNFLCTISRRPDLAAMVKRVHIDPKLMFFVSPEECKTAIGLAAAKFMIGLPEFADYLDGPESWSPFSWKGNHYVDTQFSRELIHMLVLQLPELEHISFKTSYLNRQTMPRPRPIPSTAFRATTQTGPSIKRIAAAQDKGSSTDLDSFSSTLVPDTLEWIPPGHLQELHLHMVTAGGSLDLPSLSLINLKTLRITSSRITRSALSSILSSIQALETFIYESAPTRNGTALDHRSESINDAFEPYDAVNCLQRHQASLIRLHLQMSGYKCPGVSNFGTGLGLVTSLRDFSLKHLLINAEAICNSPRATPEDAKLLESLLPTSLESLALSGNIYYFPFELRLVNGLLGLADAVMAERYPHLKRITCDEVMPMDKYDTHGIPDSFRAGGVVFELSSWPLSKPTRSGGEDFWPDGVSPTRKAVELPPEDDDEDL</sequence>
<dbReference type="Proteomes" id="UP001408356">
    <property type="component" value="Unassembled WGS sequence"/>
</dbReference>
<evidence type="ECO:0000313" key="2">
    <source>
        <dbReference type="EMBL" id="KAK9424268.1"/>
    </source>
</evidence>
<name>A0ABR2VBI7_9PEZI</name>
<dbReference type="EMBL" id="JARVKF010000046">
    <property type="protein sequence ID" value="KAK9424268.1"/>
    <property type="molecule type" value="Genomic_DNA"/>
</dbReference>
<evidence type="ECO:0000256" key="1">
    <source>
        <dbReference type="SAM" id="MobiDB-lite"/>
    </source>
</evidence>
<protein>
    <submittedName>
        <fullName evidence="2">F-box domain-containing protein</fullName>
    </submittedName>
</protein>
<feature type="region of interest" description="Disordered" evidence="1">
    <location>
        <begin position="542"/>
        <end position="574"/>
    </location>
</feature>
<gene>
    <name evidence="2" type="ORF">SUNI508_03756</name>
</gene>
<proteinExistence type="predicted"/>
<accession>A0ABR2VBI7</accession>
<comment type="caution">
    <text evidence="2">The sequence shown here is derived from an EMBL/GenBank/DDBJ whole genome shotgun (WGS) entry which is preliminary data.</text>
</comment>
<evidence type="ECO:0000313" key="3">
    <source>
        <dbReference type="Proteomes" id="UP001408356"/>
    </source>
</evidence>
<organism evidence="2 3">
    <name type="scientific">Seiridium unicorne</name>
    <dbReference type="NCBI Taxonomy" id="138068"/>
    <lineage>
        <taxon>Eukaryota</taxon>
        <taxon>Fungi</taxon>
        <taxon>Dikarya</taxon>
        <taxon>Ascomycota</taxon>
        <taxon>Pezizomycotina</taxon>
        <taxon>Sordariomycetes</taxon>
        <taxon>Xylariomycetidae</taxon>
        <taxon>Amphisphaeriales</taxon>
        <taxon>Sporocadaceae</taxon>
        <taxon>Seiridium</taxon>
    </lineage>
</organism>
<reference evidence="2 3" key="1">
    <citation type="journal article" date="2024" name="J. Plant Pathol.">
        <title>Sequence and assembly of the genome of Seiridium unicorne, isolate CBS 538.82, causal agent of cypress canker disease.</title>
        <authorList>
            <person name="Scali E."/>
            <person name="Rocca G.D."/>
            <person name="Danti R."/>
            <person name="Garbelotto M."/>
            <person name="Barberini S."/>
            <person name="Baroncelli R."/>
            <person name="Emiliani G."/>
        </authorList>
    </citation>
    <scope>NUCLEOTIDE SEQUENCE [LARGE SCALE GENOMIC DNA]</scope>
    <source>
        <strain evidence="2 3">BM-138-508</strain>
    </source>
</reference>
<keyword evidence="3" id="KW-1185">Reference proteome</keyword>
<dbReference type="SUPFAM" id="SSF52047">
    <property type="entry name" value="RNI-like"/>
    <property type="match status" value="1"/>
</dbReference>